<reference evidence="1" key="1">
    <citation type="journal article" date="2023" name="GigaByte">
        <title>Genome assembly of the bearded iris, Iris pallida Lam.</title>
        <authorList>
            <person name="Bruccoleri R.E."/>
            <person name="Oakeley E.J."/>
            <person name="Faust A.M.E."/>
            <person name="Altorfer M."/>
            <person name="Dessus-Babus S."/>
            <person name="Burckhardt D."/>
            <person name="Oertli M."/>
            <person name="Naumann U."/>
            <person name="Petersen F."/>
            <person name="Wong J."/>
        </authorList>
    </citation>
    <scope>NUCLEOTIDE SEQUENCE</scope>
    <source>
        <strain evidence="1">GSM-AAB239-AS_SAM_17_03QT</strain>
    </source>
</reference>
<comment type="caution">
    <text evidence="1">The sequence shown here is derived from an EMBL/GenBank/DDBJ whole genome shotgun (WGS) entry which is preliminary data.</text>
</comment>
<accession>A0AAX6FGC7</accession>
<dbReference type="Proteomes" id="UP001140949">
    <property type="component" value="Unassembled WGS sequence"/>
</dbReference>
<evidence type="ECO:0000313" key="2">
    <source>
        <dbReference type="Proteomes" id="UP001140949"/>
    </source>
</evidence>
<sequence length="52" mass="6010">MDGPCPSCARVKSDSLSSWCECPRLFVFQLRVLFVLDRLCTYPSEERVKIEV</sequence>
<keyword evidence="2" id="KW-1185">Reference proteome</keyword>
<evidence type="ECO:0000313" key="1">
    <source>
        <dbReference type="EMBL" id="KAJ6815444.1"/>
    </source>
</evidence>
<gene>
    <name evidence="1" type="ORF">M6B38_133080</name>
</gene>
<proteinExistence type="predicted"/>
<name>A0AAX6FGC7_IRIPA</name>
<dbReference type="AlphaFoldDB" id="A0AAX6FGC7"/>
<protein>
    <submittedName>
        <fullName evidence="1">Uncharacterized protein</fullName>
    </submittedName>
</protein>
<reference evidence="1" key="2">
    <citation type="submission" date="2023-04" db="EMBL/GenBank/DDBJ databases">
        <authorList>
            <person name="Bruccoleri R.E."/>
            <person name="Oakeley E.J."/>
            <person name="Faust A.-M."/>
            <person name="Dessus-Babus S."/>
            <person name="Altorfer M."/>
            <person name="Burckhardt D."/>
            <person name="Oertli M."/>
            <person name="Naumann U."/>
            <person name="Petersen F."/>
            <person name="Wong J."/>
        </authorList>
    </citation>
    <scope>NUCLEOTIDE SEQUENCE</scope>
    <source>
        <strain evidence="1">GSM-AAB239-AS_SAM_17_03QT</strain>
        <tissue evidence="1">Leaf</tissue>
    </source>
</reference>
<organism evidence="1 2">
    <name type="scientific">Iris pallida</name>
    <name type="common">Sweet iris</name>
    <dbReference type="NCBI Taxonomy" id="29817"/>
    <lineage>
        <taxon>Eukaryota</taxon>
        <taxon>Viridiplantae</taxon>
        <taxon>Streptophyta</taxon>
        <taxon>Embryophyta</taxon>
        <taxon>Tracheophyta</taxon>
        <taxon>Spermatophyta</taxon>
        <taxon>Magnoliopsida</taxon>
        <taxon>Liliopsida</taxon>
        <taxon>Asparagales</taxon>
        <taxon>Iridaceae</taxon>
        <taxon>Iridoideae</taxon>
        <taxon>Irideae</taxon>
        <taxon>Iris</taxon>
    </lineage>
</organism>
<dbReference type="EMBL" id="JANAVB010028820">
    <property type="protein sequence ID" value="KAJ6815444.1"/>
    <property type="molecule type" value="Genomic_DNA"/>
</dbReference>